<dbReference type="RefSeq" id="WP_210094534.1">
    <property type="nucleotide sequence ID" value="NZ_CP139098.1"/>
</dbReference>
<feature type="compositionally biased region" description="Basic and acidic residues" evidence="1">
    <location>
        <begin position="188"/>
        <end position="197"/>
    </location>
</feature>
<evidence type="ECO:0008006" key="4">
    <source>
        <dbReference type="Google" id="ProtNLM"/>
    </source>
</evidence>
<keyword evidence="3" id="KW-1185">Reference proteome</keyword>
<accession>A0ABS4F8D7</accession>
<proteinExistence type="predicted"/>
<feature type="region of interest" description="Disordered" evidence="1">
    <location>
        <begin position="471"/>
        <end position="502"/>
    </location>
</feature>
<dbReference type="EMBL" id="JAGGKI010000003">
    <property type="protein sequence ID" value="MBP1892525.1"/>
    <property type="molecule type" value="Genomic_DNA"/>
</dbReference>
<feature type="region of interest" description="Disordered" evidence="1">
    <location>
        <begin position="271"/>
        <end position="304"/>
    </location>
</feature>
<feature type="compositionally biased region" description="Low complexity" evidence="1">
    <location>
        <begin position="286"/>
        <end position="304"/>
    </location>
</feature>
<gene>
    <name evidence="2" type="ORF">J2Z18_001601</name>
</gene>
<sequence length="593" mass="60409">MAEAMNYRMNLVIDPKNVIKANRELRAMERYFERIQGRVLRIGRTRMAPEIVLKDRASKGLDNLLAKINRVKSQVINASGNVNMNVNVKHSAKPLNFDPLVKALKENTVALKGLADALAKLQLGGGGGAQKPKSKLDHAIDMFGAMKTFGGGAKSVGELRDKTKKVGDAWLGNDTKANKDSSNSESSYPKESRVERGRRQRKGRGFRTIAAAGDLIETVGNAGTGILGGARDFWKSGSALFGGGSGGGGSSAPATSGISAGSSAAAQAVANPGSRAAATPADKIADTGSTGSGAAKGTDNGAASQAAKAADPKVAASKVSAGAAPSKLASGFLKGAGKRILGPLGFLADVNDIAAAKPGKERNQAIGSAVGGGIGATIGGAIGSVIPVAGTLVGSTVGGAVGSFVGEKIGGAINGITKTFKSGGDKVSKWFSNTFSFGKKKKDVVAEAKPVPKPAAPAVSAPSSMIANPAPAIPAGPATPRPPSAPVLPYSGSSFGPPAIDPARSQAYAAGKQMSPQMVQISPEQMSALTGYLRDSKTEATTNYNLPPGAVQVTVREEHPVDVEGLILQVGQRLRAELMKASQNRKPAASMPY</sequence>
<reference evidence="2 3" key="1">
    <citation type="submission" date="2021-03" db="EMBL/GenBank/DDBJ databases">
        <title>Genomic Encyclopedia of Type Strains, Phase IV (KMG-IV): sequencing the most valuable type-strain genomes for metagenomic binning, comparative biology and taxonomic classification.</title>
        <authorList>
            <person name="Goeker M."/>
        </authorList>
    </citation>
    <scope>NUCLEOTIDE SEQUENCE [LARGE SCALE GENOMIC DNA]</scope>
    <source>
        <strain evidence="2 3">DSM 15596</strain>
    </source>
</reference>
<dbReference type="GeneID" id="95403636"/>
<protein>
    <recommendedName>
        <fullName evidence="4">Tail tape measure protein</fullName>
    </recommendedName>
</protein>
<dbReference type="Proteomes" id="UP000706926">
    <property type="component" value="Unassembled WGS sequence"/>
</dbReference>
<evidence type="ECO:0000313" key="2">
    <source>
        <dbReference type="EMBL" id="MBP1892525.1"/>
    </source>
</evidence>
<organism evidence="2 3">
    <name type="scientific">Paenibacillus lactis</name>
    <dbReference type="NCBI Taxonomy" id="228574"/>
    <lineage>
        <taxon>Bacteria</taxon>
        <taxon>Bacillati</taxon>
        <taxon>Bacillota</taxon>
        <taxon>Bacilli</taxon>
        <taxon>Bacillales</taxon>
        <taxon>Paenibacillaceae</taxon>
        <taxon>Paenibacillus</taxon>
    </lineage>
</organism>
<name>A0ABS4F8D7_9BACL</name>
<comment type="caution">
    <text evidence="2">The sequence shown here is derived from an EMBL/GenBank/DDBJ whole genome shotgun (WGS) entry which is preliminary data.</text>
</comment>
<evidence type="ECO:0000256" key="1">
    <source>
        <dbReference type="SAM" id="MobiDB-lite"/>
    </source>
</evidence>
<feature type="region of interest" description="Disordered" evidence="1">
    <location>
        <begin position="170"/>
        <end position="206"/>
    </location>
</feature>
<evidence type="ECO:0000313" key="3">
    <source>
        <dbReference type="Proteomes" id="UP000706926"/>
    </source>
</evidence>
<feature type="compositionally biased region" description="Pro residues" evidence="1">
    <location>
        <begin position="471"/>
        <end position="486"/>
    </location>
</feature>